<dbReference type="EMBL" id="MN739409">
    <property type="protein sequence ID" value="QHT03327.1"/>
    <property type="molecule type" value="Genomic_DNA"/>
</dbReference>
<evidence type="ECO:0000313" key="1">
    <source>
        <dbReference type="EMBL" id="QHT03327.1"/>
    </source>
</evidence>
<protein>
    <submittedName>
        <fullName evidence="1">Uncharacterized protein</fullName>
    </submittedName>
</protein>
<sequence>MSLSAVQVQALVRDMDYSMRRHKGLKLTNPAEFRNKVVAENPRLYEEMPSIFEMHYEGKLDGTFFDMLALKRRVEKGELTEDEASRQIGQQLFDRYVKPVIGDDVPPEQRTGAAAPPPVVKSYAEYYKEDVRMPDSSS</sequence>
<name>A0A6C0CGE8_9ZZZZ</name>
<accession>A0A6C0CGE8</accession>
<proteinExistence type="predicted"/>
<reference evidence="1" key="1">
    <citation type="journal article" date="2020" name="Nature">
        <title>Giant virus diversity and host interactions through global metagenomics.</title>
        <authorList>
            <person name="Schulz F."/>
            <person name="Roux S."/>
            <person name="Paez-Espino D."/>
            <person name="Jungbluth S."/>
            <person name="Walsh D.A."/>
            <person name="Denef V.J."/>
            <person name="McMahon K.D."/>
            <person name="Konstantinidis K.T."/>
            <person name="Eloe-Fadrosh E.A."/>
            <person name="Kyrpides N.C."/>
            <person name="Woyke T."/>
        </authorList>
    </citation>
    <scope>NUCLEOTIDE SEQUENCE</scope>
    <source>
        <strain evidence="1">GVMAG-M-3300020728-1</strain>
    </source>
</reference>
<organism evidence="1">
    <name type="scientific">viral metagenome</name>
    <dbReference type="NCBI Taxonomy" id="1070528"/>
    <lineage>
        <taxon>unclassified sequences</taxon>
        <taxon>metagenomes</taxon>
        <taxon>organismal metagenomes</taxon>
    </lineage>
</organism>
<dbReference type="AlphaFoldDB" id="A0A6C0CGE8"/>